<accession>A0A0F5FWZ2</accession>
<gene>
    <name evidence="2" type="ORF">VE25_02550</name>
</gene>
<evidence type="ECO:0000313" key="2">
    <source>
        <dbReference type="EMBL" id="KKB13353.1"/>
    </source>
</evidence>
<reference evidence="2 3" key="1">
    <citation type="submission" date="2015-03" db="EMBL/GenBank/DDBJ databases">
        <authorList>
            <person name="Hassan Y.I."/>
            <person name="Lepp D."/>
            <person name="Li X.-Z."/>
            <person name="Zhou T."/>
        </authorList>
    </citation>
    <scope>NUCLEOTIDE SEQUENCE [LARGE SCALE GENOMIC DNA]</scope>
    <source>
        <strain evidence="2 3">BD-c194</strain>
    </source>
</reference>
<proteinExistence type="predicted"/>
<dbReference type="EMBL" id="JZEX01000039">
    <property type="protein sequence ID" value="KKB13353.1"/>
    <property type="molecule type" value="Genomic_DNA"/>
</dbReference>
<protein>
    <submittedName>
        <fullName evidence="2">Membrane protein</fullName>
    </submittedName>
</protein>
<dbReference type="STRING" id="443610.VE25_02550"/>
<sequence>MMSNFWDFLWLLVSAFLLISYLMVLFQIIADLFRDTQLGGFGKALWIIALLVLPLLTALVYVIVRGGGMTRRYNESISRARAETDEYIRETAGRSPAAEIAQADALLKSGTITEAEFRQLKAKALA</sequence>
<dbReference type="RefSeq" id="WP_046107014.1">
    <property type="nucleotide sequence ID" value="NZ_JZEX01000039.1"/>
</dbReference>
<keyword evidence="1" id="KW-0812">Transmembrane</keyword>
<dbReference type="AlphaFoldDB" id="A0A0F5FWZ2"/>
<evidence type="ECO:0000313" key="3">
    <source>
        <dbReference type="Proteomes" id="UP000033632"/>
    </source>
</evidence>
<feature type="transmembrane region" description="Helical" evidence="1">
    <location>
        <begin position="7"/>
        <end position="29"/>
    </location>
</feature>
<name>A0A0F5FWZ2_9HYPH</name>
<dbReference type="OrthoDB" id="7596142at2"/>
<keyword evidence="3" id="KW-1185">Reference proteome</keyword>
<dbReference type="PATRIC" id="fig|443610.3.peg.2987"/>
<keyword evidence="1" id="KW-1133">Transmembrane helix</keyword>
<comment type="caution">
    <text evidence="2">The sequence shown here is derived from an EMBL/GenBank/DDBJ whole genome shotgun (WGS) entry which is preliminary data.</text>
</comment>
<organism evidence="2 3">
    <name type="scientific">Devosia geojensis</name>
    <dbReference type="NCBI Taxonomy" id="443610"/>
    <lineage>
        <taxon>Bacteria</taxon>
        <taxon>Pseudomonadati</taxon>
        <taxon>Pseudomonadota</taxon>
        <taxon>Alphaproteobacteria</taxon>
        <taxon>Hyphomicrobiales</taxon>
        <taxon>Devosiaceae</taxon>
        <taxon>Devosia</taxon>
    </lineage>
</organism>
<dbReference type="Proteomes" id="UP000033632">
    <property type="component" value="Unassembled WGS sequence"/>
</dbReference>
<keyword evidence="1" id="KW-0472">Membrane</keyword>
<feature type="transmembrane region" description="Helical" evidence="1">
    <location>
        <begin position="44"/>
        <end position="64"/>
    </location>
</feature>
<evidence type="ECO:0000256" key="1">
    <source>
        <dbReference type="SAM" id="Phobius"/>
    </source>
</evidence>